<gene>
    <name evidence="1" type="ORF">Amon02_000442700</name>
</gene>
<dbReference type="EMBL" id="BSXS01003028">
    <property type="protein sequence ID" value="GME80357.1"/>
    <property type="molecule type" value="Genomic_DNA"/>
</dbReference>
<proteinExistence type="predicted"/>
<evidence type="ECO:0000313" key="2">
    <source>
        <dbReference type="Proteomes" id="UP001165064"/>
    </source>
</evidence>
<name>A0ACB5T4X6_AMBMO</name>
<comment type="caution">
    <text evidence="1">The sequence shown here is derived from an EMBL/GenBank/DDBJ whole genome shotgun (WGS) entry which is preliminary data.</text>
</comment>
<accession>A0ACB5T4X6</accession>
<evidence type="ECO:0000313" key="1">
    <source>
        <dbReference type="EMBL" id="GME80357.1"/>
    </source>
</evidence>
<reference evidence="1" key="1">
    <citation type="submission" date="2023-04" db="EMBL/GenBank/DDBJ databases">
        <title>Ambrosiozyma monospora NBRC 10751.</title>
        <authorList>
            <person name="Ichikawa N."/>
            <person name="Sato H."/>
            <person name="Tonouchi N."/>
        </authorList>
    </citation>
    <scope>NUCLEOTIDE SEQUENCE</scope>
    <source>
        <strain evidence="1">NBRC 10751</strain>
    </source>
</reference>
<sequence length="329" mass="35443">MEPEIKTQVSPETRTPVNPENRIPSTRTVTSLETTPAKWKSAVPPTLPFPRNQSSGLPFGNNGLNGQQLPLPNCNQHLSYPPHSLPPLPLNPSMNPSLNPPPPPPQAFQYPPITNPTDPLTVNNVNSIGKNHPIAGYPGPISNFSNNFQTAHFNNNNMNNSNFNNNNNMNNNGNASIGSNRKLLSISELTAESPSPGSTPTSLLNGIPHILSSSSTTMDSSNNLGTNVMNSASGIPSIQSEVRKWAPQQFPSNKNQMMSNESHGSITTTPGINSISPSSELSTGNSINSMNGNNGNNGGNRSRLPPANYERVHPPLRYNYDHTPYFGNE</sequence>
<organism evidence="1 2">
    <name type="scientific">Ambrosiozyma monospora</name>
    <name type="common">Yeast</name>
    <name type="synonym">Endomycopsis monosporus</name>
    <dbReference type="NCBI Taxonomy" id="43982"/>
    <lineage>
        <taxon>Eukaryota</taxon>
        <taxon>Fungi</taxon>
        <taxon>Dikarya</taxon>
        <taxon>Ascomycota</taxon>
        <taxon>Saccharomycotina</taxon>
        <taxon>Pichiomycetes</taxon>
        <taxon>Pichiales</taxon>
        <taxon>Pichiaceae</taxon>
        <taxon>Ambrosiozyma</taxon>
    </lineage>
</organism>
<protein>
    <submittedName>
        <fullName evidence="1">Unnamed protein product</fullName>
    </submittedName>
</protein>
<dbReference type="Proteomes" id="UP001165064">
    <property type="component" value="Unassembled WGS sequence"/>
</dbReference>
<keyword evidence="2" id="KW-1185">Reference proteome</keyword>